<keyword evidence="3" id="KW-0378">Hydrolase</keyword>
<dbReference type="GO" id="GO:0006508">
    <property type="term" value="P:proteolysis"/>
    <property type="evidence" value="ECO:0007669"/>
    <property type="project" value="UniProtKB-KW"/>
</dbReference>
<feature type="region of interest" description="Disordered" evidence="5">
    <location>
        <begin position="376"/>
        <end position="396"/>
    </location>
</feature>
<evidence type="ECO:0000256" key="2">
    <source>
        <dbReference type="ARBA" id="ARBA00022729"/>
    </source>
</evidence>
<evidence type="ECO:0000256" key="1">
    <source>
        <dbReference type="ARBA" id="ARBA00022670"/>
    </source>
</evidence>
<dbReference type="Proteomes" id="UP000187151">
    <property type="component" value="Unassembled WGS sequence"/>
</dbReference>
<feature type="compositionally biased region" description="Low complexity" evidence="5">
    <location>
        <begin position="376"/>
        <end position="395"/>
    </location>
</feature>
<proteinExistence type="predicted"/>
<accession>A0ABX3G9M1</accession>
<keyword evidence="4" id="KW-0720">Serine protease</keyword>
<dbReference type="InterPro" id="IPR009003">
    <property type="entry name" value="Peptidase_S1_PA"/>
</dbReference>
<dbReference type="PANTHER" id="PTHR36234:SF5">
    <property type="entry name" value="LYSYL ENDOPEPTIDASE"/>
    <property type="match status" value="1"/>
</dbReference>
<dbReference type="Pfam" id="PF13365">
    <property type="entry name" value="Trypsin_2"/>
    <property type="match status" value="1"/>
</dbReference>
<keyword evidence="2" id="KW-0732">Signal</keyword>
<keyword evidence="1 6" id="KW-0645">Protease</keyword>
<reference evidence="6 7" key="1">
    <citation type="submission" date="2016-01" db="EMBL/GenBank/DDBJ databases">
        <title>Streptomyces amritsarensis strain MTCC 11845 genome sequencing and assembly.</title>
        <authorList>
            <person name="Sharma D."/>
            <person name="Nair G.R."/>
            <person name="Kaur G."/>
            <person name="Manhas R.K."/>
            <person name="Mayilraj S."/>
        </authorList>
    </citation>
    <scope>NUCLEOTIDE SEQUENCE [LARGE SCALE GENOMIC DNA]</scope>
    <source>
        <strain evidence="6 7">MTCC 11845</strain>
    </source>
</reference>
<feature type="region of interest" description="Disordered" evidence="5">
    <location>
        <begin position="1"/>
        <end position="23"/>
    </location>
</feature>
<evidence type="ECO:0000313" key="7">
    <source>
        <dbReference type="Proteomes" id="UP000187151"/>
    </source>
</evidence>
<dbReference type="RefSeq" id="WP_076043118.1">
    <property type="nucleotide sequence ID" value="NZ_MQUR01000004.1"/>
</dbReference>
<sequence>MLPSNESPEEREQQQAAVQRYREASAERKEIEAQLAAGVRYPDTPERIASRAGRLLERGGIPPTAAVEGVHAEALDLPETLERVIGLTKDLQPWSFLPRGARAAATVARISILRGGLERPHGTGFLVSPRLLLTNHHVLPDAQTARRCFLEFNAQVTIDNAPDAAIRFTFDPDTFFTADRHLDYALVAVAPATDGTLAGEMFGWNQLSIQQGKLVQNEPVNVIGHPMGRLKEIALRDNALVQRLDDFLHYRTDTEPGNSGSPVYNDQWEVVALHHMGVPRTDAQGRILRKDGQLWRSGVDSDDTVDYVSNEGARTSSILKHLAAQPLDAGRRALLAEMGAESGLRQDAVAAPVETPVAPLAPVTPVAPATPTTPVAPAVAPARTPAPAPREAAPAGSRVGLKAPMNAFGGARHLVFLHGRSQQGKDPETLRRGWTGGLNHGLTRAGLRTVDPQDVWFPYYGDRIVEVIGQHEALPAAYADAPAAAALEAFAARSEQGTYEQLVMEAAALAGMPQDGQQAAENIGSTIVGSLQGALGWLAAKTDVDALAIATIFRDVDAYLGDRAVREAVLDRVSEEIPREGELVLVTHSLGTVVGMDLVANRLPAGMKVTLLVTAGSPLGMNAITSRLLPPGTSRPGAVREWVNAWCPTDAVAIGCPLEPVWGKLTEEHAVVNASDRAHSIEEYLAHPEVATAIDTFLARPTP</sequence>
<protein>
    <submittedName>
        <fullName evidence="6">Serine protease</fullName>
    </submittedName>
</protein>
<evidence type="ECO:0000256" key="3">
    <source>
        <dbReference type="ARBA" id="ARBA00022801"/>
    </source>
</evidence>
<dbReference type="PANTHER" id="PTHR36234">
    <property type="entry name" value="LYSYL ENDOPEPTIDASE"/>
    <property type="match status" value="1"/>
</dbReference>
<evidence type="ECO:0000313" key="6">
    <source>
        <dbReference type="EMBL" id="OLZ73049.1"/>
    </source>
</evidence>
<organism evidence="6 7">
    <name type="scientific">Streptomyces amritsarensis</name>
    <dbReference type="NCBI Taxonomy" id="681158"/>
    <lineage>
        <taxon>Bacteria</taxon>
        <taxon>Bacillati</taxon>
        <taxon>Actinomycetota</taxon>
        <taxon>Actinomycetes</taxon>
        <taxon>Kitasatosporales</taxon>
        <taxon>Streptomycetaceae</taxon>
        <taxon>Streptomyces</taxon>
    </lineage>
</organism>
<dbReference type="SUPFAM" id="SSF50494">
    <property type="entry name" value="Trypsin-like serine proteases"/>
    <property type="match status" value="1"/>
</dbReference>
<dbReference type="GO" id="GO:0008233">
    <property type="term" value="F:peptidase activity"/>
    <property type="evidence" value="ECO:0007669"/>
    <property type="project" value="UniProtKB-KW"/>
</dbReference>
<dbReference type="EMBL" id="MQUR01000004">
    <property type="protein sequence ID" value="OLZ73049.1"/>
    <property type="molecule type" value="Genomic_DNA"/>
</dbReference>
<dbReference type="InterPro" id="IPR008353">
    <property type="entry name" value="Peptidase_S1B_tx"/>
</dbReference>
<dbReference type="InterPro" id="IPR000126">
    <property type="entry name" value="V8_ser_AS"/>
</dbReference>
<dbReference type="InterPro" id="IPR043504">
    <property type="entry name" value="Peptidase_S1_PA_chymotrypsin"/>
</dbReference>
<gene>
    <name evidence="6" type="ORF">AVW11_02965</name>
</gene>
<name>A0ABX3G9M1_9ACTN</name>
<dbReference type="Gene3D" id="2.40.10.10">
    <property type="entry name" value="Trypsin-like serine proteases"/>
    <property type="match status" value="2"/>
</dbReference>
<comment type="caution">
    <text evidence="6">The sequence shown here is derived from an EMBL/GenBank/DDBJ whole genome shotgun (WGS) entry which is preliminary data.</text>
</comment>
<dbReference type="PRINTS" id="PR01774">
    <property type="entry name" value="EXFOLTOXIN"/>
</dbReference>
<evidence type="ECO:0000256" key="5">
    <source>
        <dbReference type="SAM" id="MobiDB-lite"/>
    </source>
</evidence>
<evidence type="ECO:0000256" key="4">
    <source>
        <dbReference type="ARBA" id="ARBA00022825"/>
    </source>
</evidence>
<dbReference type="PROSITE" id="PS00673">
    <property type="entry name" value="V8_SER"/>
    <property type="match status" value="1"/>
</dbReference>
<keyword evidence="7" id="KW-1185">Reference proteome</keyword>